<name>A0A2A7N733_MYCAG</name>
<dbReference type="InterPro" id="IPR017938">
    <property type="entry name" value="Riboflavin_synthase-like_b-brl"/>
</dbReference>
<dbReference type="SUPFAM" id="SSF50800">
    <property type="entry name" value="PK beta-barrel domain-like"/>
    <property type="match status" value="1"/>
</dbReference>
<dbReference type="Pfam" id="PF00970">
    <property type="entry name" value="FAD_binding_6"/>
    <property type="match status" value="1"/>
</dbReference>
<dbReference type="SUPFAM" id="SSF52343">
    <property type="entry name" value="Ferredoxin reductase-like, C-terminal NADP-linked domain"/>
    <property type="match status" value="1"/>
</dbReference>
<dbReference type="PROSITE" id="PS51085">
    <property type="entry name" value="2FE2S_FER_2"/>
    <property type="match status" value="1"/>
</dbReference>
<keyword evidence="1" id="KW-0001">2Fe-2S</keyword>
<evidence type="ECO:0000259" key="3">
    <source>
        <dbReference type="PROSITE" id="PS51085"/>
    </source>
</evidence>
<evidence type="ECO:0000256" key="1">
    <source>
        <dbReference type="ARBA" id="ARBA00022714"/>
    </source>
</evidence>
<dbReference type="InterPro" id="IPR001041">
    <property type="entry name" value="2Fe-2S_ferredoxin-type"/>
</dbReference>
<comment type="caution">
    <text evidence="7">The sequence shown here is derived from an EMBL/GenBank/DDBJ whole genome shotgun (WGS) entry which is preliminary data.</text>
</comment>
<dbReference type="Gene3D" id="3.40.50.80">
    <property type="entry name" value="Nucleotide-binding domain of ferredoxin-NADP reductase (FNR) module"/>
    <property type="match status" value="1"/>
</dbReference>
<evidence type="ECO:0000256" key="2">
    <source>
        <dbReference type="ARBA" id="ARBA00023014"/>
    </source>
</evidence>
<organism evidence="7 8">
    <name type="scientific">Mycolicibacterium agri</name>
    <name type="common">Mycobacterium agri</name>
    <dbReference type="NCBI Taxonomy" id="36811"/>
    <lineage>
        <taxon>Bacteria</taxon>
        <taxon>Bacillati</taxon>
        <taxon>Actinomycetota</taxon>
        <taxon>Actinomycetes</taxon>
        <taxon>Mycobacteriales</taxon>
        <taxon>Mycobacteriaceae</taxon>
        <taxon>Mycolicibacterium</taxon>
    </lineage>
</organism>
<keyword evidence="1" id="KW-0408">Iron</keyword>
<evidence type="ECO:0000313" key="9">
    <source>
        <dbReference type="Proteomes" id="UP000465302"/>
    </source>
</evidence>
<dbReference type="InterPro" id="IPR017927">
    <property type="entry name" value="FAD-bd_FR_type"/>
</dbReference>
<dbReference type="Gene3D" id="3.10.20.30">
    <property type="match status" value="1"/>
</dbReference>
<keyword evidence="1" id="KW-0479">Metal-binding</keyword>
<dbReference type="Pfam" id="PF00111">
    <property type="entry name" value="Fer2"/>
    <property type="match status" value="1"/>
</dbReference>
<dbReference type="PRINTS" id="PR00409">
    <property type="entry name" value="PHDIOXRDTASE"/>
</dbReference>
<dbReference type="Gene3D" id="2.40.30.10">
    <property type="entry name" value="Translation factors"/>
    <property type="match status" value="1"/>
</dbReference>
<dbReference type="InterPro" id="IPR008333">
    <property type="entry name" value="Cbr1-like_FAD-bd_dom"/>
</dbReference>
<dbReference type="InterPro" id="IPR036010">
    <property type="entry name" value="2Fe-2S_ferredoxin-like_sf"/>
</dbReference>
<reference evidence="6" key="3">
    <citation type="submission" date="2020-02" db="EMBL/GenBank/DDBJ databases">
        <authorList>
            <person name="Matsumoto Y."/>
            <person name="Motooka D."/>
            <person name="Nakamura S."/>
        </authorList>
    </citation>
    <scope>NUCLEOTIDE SEQUENCE</scope>
    <source>
        <strain evidence="6">JCM 6377</strain>
    </source>
</reference>
<dbReference type="InterPro" id="IPR011037">
    <property type="entry name" value="Pyrv_Knase-like_insert_dom_sf"/>
</dbReference>
<dbReference type="PANTHER" id="PTHR30212:SF2">
    <property type="entry name" value="PROTEIN YIIM"/>
    <property type="match status" value="1"/>
</dbReference>
<evidence type="ECO:0000313" key="7">
    <source>
        <dbReference type="EMBL" id="PEG39537.1"/>
    </source>
</evidence>
<dbReference type="Pfam" id="PF00175">
    <property type="entry name" value="NAD_binding_1"/>
    <property type="match status" value="1"/>
</dbReference>
<dbReference type="GO" id="GO:0030151">
    <property type="term" value="F:molybdenum ion binding"/>
    <property type="evidence" value="ECO:0007669"/>
    <property type="project" value="InterPro"/>
</dbReference>
<dbReference type="InterPro" id="IPR001433">
    <property type="entry name" value="OxRdtase_FAD/NAD-bd"/>
</dbReference>
<dbReference type="PROSITE" id="PS51340">
    <property type="entry name" value="MOSC"/>
    <property type="match status" value="1"/>
</dbReference>
<dbReference type="InterPro" id="IPR012675">
    <property type="entry name" value="Beta-grasp_dom_sf"/>
</dbReference>
<dbReference type="OrthoDB" id="9801223at2"/>
<dbReference type="PROSITE" id="PS51384">
    <property type="entry name" value="FAD_FR"/>
    <property type="match status" value="1"/>
</dbReference>
<dbReference type="EMBL" id="PDCP01000014">
    <property type="protein sequence ID" value="PEG39537.1"/>
    <property type="molecule type" value="Genomic_DNA"/>
</dbReference>
<keyword evidence="2" id="KW-0411">Iron-sulfur</keyword>
<dbReference type="RefSeq" id="WP_097939940.1">
    <property type="nucleotide sequence ID" value="NZ_BLKS01000001.1"/>
</dbReference>
<dbReference type="InterPro" id="IPR039261">
    <property type="entry name" value="FNR_nucleotide-bd"/>
</dbReference>
<dbReference type="InterPro" id="IPR052353">
    <property type="entry name" value="Benzoxazolinone_Detox_Enz"/>
</dbReference>
<dbReference type="InterPro" id="IPR005163">
    <property type="entry name" value="Tri_helical_YiiM-like"/>
</dbReference>
<dbReference type="SUPFAM" id="SSF63380">
    <property type="entry name" value="Riboflavin synthase domain-like"/>
    <property type="match status" value="1"/>
</dbReference>
<sequence length="560" mass="60437">MATLISVNVGMPKAVAWRDQSVFTGVYKSPVGGPVMVRHLNIDGDGQGDLNGHGGENRAVLVYQTESYDYWRSFLGRSDLEPGAFGENFTVSGLPDDSVCIGDRFRIGGAEFEVTQPRVTCFRVGMRLGIPDMPRLLVAHHRSGFYLRVITEGHVCAGDPIVQTGRGRHQLTVAAVDALLYLPDPDPARLRQAVDVPALSPGWVQSFKEMLSKPSDAALEPAWRGFRCLRIISVHRESSDVVSIQLGADEPLPIPLPGQYLTLRVNAAGSPAALRSYSLSGDPADGIYRISVKRESGGRVSQWLHDNAETAGTLEAAAPRGEFTLDAEASSPVVLLSAGIGATPVLAMLHWLSGNVSDRRIIWIHATHDRDSHVFAEETDALIQALPHAEQYTVYSAREGRLDRARLASIDIPVNAHVYVCGPTAFMDAVHTALVDLGVAEDHIHTEQFGARPPINPGVQHPRTVIRPHQPAITGSGPAVTFARSALTVPWSSEYRSLLELSEACDVPTRFSCRSGVCHVCITAIVDGEVDYVAAPLEPPEQGSALVCCSIPSTDLVLDL</sequence>
<feature type="domain" description="MOSC" evidence="4">
    <location>
        <begin position="29"/>
        <end position="164"/>
    </location>
</feature>
<dbReference type="CDD" id="cd00207">
    <property type="entry name" value="fer2"/>
    <property type="match status" value="1"/>
</dbReference>
<evidence type="ECO:0000313" key="6">
    <source>
        <dbReference type="EMBL" id="GFG48625.1"/>
    </source>
</evidence>
<accession>A0A2A7N733</accession>
<dbReference type="Proteomes" id="UP000220914">
    <property type="component" value="Unassembled WGS sequence"/>
</dbReference>
<dbReference type="Gene3D" id="2.40.33.20">
    <property type="entry name" value="PK beta-barrel domain-like"/>
    <property type="match status" value="1"/>
</dbReference>
<feature type="domain" description="FAD-binding FR-type" evidence="5">
    <location>
        <begin position="224"/>
        <end position="326"/>
    </location>
</feature>
<proteinExistence type="predicted"/>
<evidence type="ECO:0000313" key="8">
    <source>
        <dbReference type="Proteomes" id="UP000220914"/>
    </source>
</evidence>
<dbReference type="PANTHER" id="PTHR30212">
    <property type="entry name" value="PROTEIN YIIM"/>
    <property type="match status" value="1"/>
</dbReference>
<dbReference type="GO" id="GO:0030170">
    <property type="term" value="F:pyridoxal phosphate binding"/>
    <property type="evidence" value="ECO:0007669"/>
    <property type="project" value="InterPro"/>
</dbReference>
<dbReference type="GO" id="GO:0016491">
    <property type="term" value="F:oxidoreductase activity"/>
    <property type="evidence" value="ECO:0007669"/>
    <property type="project" value="InterPro"/>
</dbReference>
<dbReference type="Pfam" id="PF03475">
    <property type="entry name" value="YiiM_3-alpha"/>
    <property type="match status" value="1"/>
</dbReference>
<feature type="domain" description="2Fe-2S ferredoxin-type" evidence="3">
    <location>
        <begin position="478"/>
        <end position="560"/>
    </location>
</feature>
<dbReference type="InterPro" id="IPR005302">
    <property type="entry name" value="MoCF_Sase_C"/>
</dbReference>
<reference evidence="6 9" key="2">
    <citation type="journal article" date="2019" name="Emerg. Microbes Infect.">
        <title>Comprehensive subspecies identification of 175 nontuberculous mycobacteria species based on 7547 genomic profiles.</title>
        <authorList>
            <person name="Matsumoto Y."/>
            <person name="Kinjo T."/>
            <person name="Motooka D."/>
            <person name="Nabeya D."/>
            <person name="Jung N."/>
            <person name="Uechi K."/>
            <person name="Horii T."/>
            <person name="Iida T."/>
            <person name="Fujita J."/>
            <person name="Nakamura S."/>
        </authorList>
    </citation>
    <scope>NUCLEOTIDE SEQUENCE [LARGE SCALE GENOMIC DNA]</scope>
    <source>
        <strain evidence="6 9">JCM 6377</strain>
    </source>
</reference>
<gene>
    <name evidence="7" type="ORF">CQY20_10120</name>
    <name evidence="6" type="ORF">MAGR_00660</name>
</gene>
<evidence type="ECO:0000259" key="4">
    <source>
        <dbReference type="PROSITE" id="PS51340"/>
    </source>
</evidence>
<reference evidence="7 8" key="1">
    <citation type="submission" date="2017-10" db="EMBL/GenBank/DDBJ databases">
        <title>The new phylogeny of genus Mycobacterium.</title>
        <authorList>
            <person name="Tortoli E."/>
            <person name="Trovato A."/>
            <person name="Cirillo D.M."/>
        </authorList>
    </citation>
    <scope>NUCLEOTIDE SEQUENCE [LARGE SCALE GENOMIC DNA]</scope>
    <source>
        <strain evidence="7 8">CCUG37673</strain>
    </source>
</reference>
<dbReference type="Proteomes" id="UP000465302">
    <property type="component" value="Unassembled WGS sequence"/>
</dbReference>
<dbReference type="SUPFAM" id="SSF54292">
    <property type="entry name" value="2Fe-2S ferredoxin-like"/>
    <property type="match status" value="1"/>
</dbReference>
<dbReference type="GO" id="GO:0051537">
    <property type="term" value="F:2 iron, 2 sulfur cluster binding"/>
    <property type="evidence" value="ECO:0007669"/>
    <property type="project" value="UniProtKB-KW"/>
</dbReference>
<dbReference type="AlphaFoldDB" id="A0A2A7N733"/>
<evidence type="ECO:0000259" key="5">
    <source>
        <dbReference type="PROSITE" id="PS51384"/>
    </source>
</evidence>
<dbReference type="EMBL" id="BLKS01000001">
    <property type="protein sequence ID" value="GFG48625.1"/>
    <property type="molecule type" value="Genomic_DNA"/>
</dbReference>
<protein>
    <submittedName>
        <fullName evidence="7">Sulfurase</fullName>
    </submittedName>
</protein>
<dbReference type="Pfam" id="PF03473">
    <property type="entry name" value="MOSC"/>
    <property type="match status" value="1"/>
</dbReference>
<keyword evidence="8" id="KW-1185">Reference proteome</keyword>
<dbReference type="CDD" id="cd06184">
    <property type="entry name" value="flavohem_like_fad_nad_binding"/>
    <property type="match status" value="1"/>
</dbReference>